<keyword evidence="2" id="KW-0862">Zinc</keyword>
<dbReference type="EMBL" id="NCKU01006734">
    <property type="protein sequence ID" value="RWS03203.1"/>
    <property type="molecule type" value="Genomic_DNA"/>
</dbReference>
<evidence type="ECO:0000259" key="4">
    <source>
        <dbReference type="PROSITE" id="PS50089"/>
    </source>
</evidence>
<keyword evidence="6" id="KW-1185">Reference proteome</keyword>
<dbReference type="GO" id="GO:0008270">
    <property type="term" value="F:zinc ion binding"/>
    <property type="evidence" value="ECO:0007669"/>
    <property type="project" value="UniProtKB-KW"/>
</dbReference>
<proteinExistence type="predicted"/>
<evidence type="ECO:0000256" key="1">
    <source>
        <dbReference type="ARBA" id="ARBA00022771"/>
    </source>
</evidence>
<evidence type="ECO:0000256" key="2">
    <source>
        <dbReference type="ARBA" id="ARBA00022833"/>
    </source>
</evidence>
<dbReference type="InterPro" id="IPR013083">
    <property type="entry name" value="Znf_RING/FYVE/PHD"/>
</dbReference>
<evidence type="ECO:0000313" key="5">
    <source>
        <dbReference type="EMBL" id="RWS03203.1"/>
    </source>
</evidence>
<keyword evidence="1 3" id="KW-0479">Metal-binding</keyword>
<evidence type="ECO:0000256" key="3">
    <source>
        <dbReference type="PROSITE-ProRule" id="PRU00175"/>
    </source>
</evidence>
<name>A0A443QJK9_9ACAR</name>
<dbReference type="AlphaFoldDB" id="A0A443QJK9"/>
<dbReference type="OrthoDB" id="774873at2759"/>
<dbReference type="SUPFAM" id="SSF57850">
    <property type="entry name" value="RING/U-box"/>
    <property type="match status" value="1"/>
</dbReference>
<dbReference type="PANTHER" id="PTHR14879:SF5">
    <property type="entry name" value="RING-TYPE DOMAIN-CONTAINING PROTEIN"/>
    <property type="match status" value="1"/>
</dbReference>
<dbReference type="Gene3D" id="3.30.40.10">
    <property type="entry name" value="Zinc/RING finger domain, C3HC4 (zinc finger)"/>
    <property type="match status" value="1"/>
</dbReference>
<dbReference type="InterPro" id="IPR051728">
    <property type="entry name" value="RING-FYVE_E3_ubiquitin-ligase"/>
</dbReference>
<dbReference type="Pfam" id="PF13920">
    <property type="entry name" value="zf-C3HC4_3"/>
    <property type="match status" value="1"/>
</dbReference>
<dbReference type="PROSITE" id="PS50089">
    <property type="entry name" value="ZF_RING_2"/>
    <property type="match status" value="1"/>
</dbReference>
<dbReference type="Proteomes" id="UP000285301">
    <property type="component" value="Unassembled WGS sequence"/>
</dbReference>
<feature type="domain" description="RING-type" evidence="4">
    <location>
        <begin position="15"/>
        <end position="50"/>
    </location>
</feature>
<protein>
    <recommendedName>
        <fullName evidence="4">RING-type domain-containing protein</fullName>
    </recommendedName>
</protein>
<dbReference type="STRING" id="1965070.A0A443QJK9"/>
<keyword evidence="1 3" id="KW-0863">Zinc-finger</keyword>
<sequence>MKSKESSNINEKYVCKICLVSEVKIVFLPSGHLVTCTTCALQVSHCPLCRNNIKGSVKVYLG</sequence>
<gene>
    <name evidence="5" type="ORF">B4U79_02760</name>
</gene>
<dbReference type="PANTHER" id="PTHR14879">
    <property type="entry name" value="CASPASE REGULATOR, RING FINGER DOMAIN-CONTAINING"/>
    <property type="match status" value="1"/>
</dbReference>
<accession>A0A443QJK9</accession>
<comment type="caution">
    <text evidence="5">The sequence shown here is derived from an EMBL/GenBank/DDBJ whole genome shotgun (WGS) entry which is preliminary data.</text>
</comment>
<evidence type="ECO:0000313" key="6">
    <source>
        <dbReference type="Proteomes" id="UP000285301"/>
    </source>
</evidence>
<organism evidence="5 6">
    <name type="scientific">Dinothrombium tinctorium</name>
    <dbReference type="NCBI Taxonomy" id="1965070"/>
    <lineage>
        <taxon>Eukaryota</taxon>
        <taxon>Metazoa</taxon>
        <taxon>Ecdysozoa</taxon>
        <taxon>Arthropoda</taxon>
        <taxon>Chelicerata</taxon>
        <taxon>Arachnida</taxon>
        <taxon>Acari</taxon>
        <taxon>Acariformes</taxon>
        <taxon>Trombidiformes</taxon>
        <taxon>Prostigmata</taxon>
        <taxon>Anystina</taxon>
        <taxon>Parasitengona</taxon>
        <taxon>Trombidioidea</taxon>
        <taxon>Trombidiidae</taxon>
        <taxon>Dinothrombium</taxon>
    </lineage>
</organism>
<dbReference type="InterPro" id="IPR001841">
    <property type="entry name" value="Znf_RING"/>
</dbReference>
<reference evidence="5 6" key="1">
    <citation type="journal article" date="2018" name="Gigascience">
        <title>Genomes of trombidid mites reveal novel predicted allergens and laterally-transferred genes associated with secondary metabolism.</title>
        <authorList>
            <person name="Dong X."/>
            <person name="Chaisiri K."/>
            <person name="Xia D."/>
            <person name="Armstrong S.D."/>
            <person name="Fang Y."/>
            <person name="Donnelly M.J."/>
            <person name="Kadowaki T."/>
            <person name="McGarry J.W."/>
            <person name="Darby A.C."/>
            <person name="Makepeace B.L."/>
        </authorList>
    </citation>
    <scope>NUCLEOTIDE SEQUENCE [LARGE SCALE GENOMIC DNA]</scope>
    <source>
        <strain evidence="5">UoL-WK</strain>
    </source>
</reference>